<comment type="similarity">
    <text evidence="5">Belongs to the SAT4 family.</text>
</comment>
<dbReference type="PANTHER" id="PTHR33048:SF47">
    <property type="entry name" value="INTEGRAL MEMBRANE PROTEIN-RELATED"/>
    <property type="match status" value="1"/>
</dbReference>
<feature type="transmembrane region" description="Helical" evidence="7">
    <location>
        <begin position="52"/>
        <end position="74"/>
    </location>
</feature>
<reference evidence="9" key="1">
    <citation type="journal article" date="2020" name="Stud. Mycol.">
        <title>101 Dothideomycetes genomes: a test case for predicting lifestyles and emergence of pathogens.</title>
        <authorList>
            <person name="Haridas S."/>
            <person name="Albert R."/>
            <person name="Binder M."/>
            <person name="Bloem J."/>
            <person name="Labutti K."/>
            <person name="Salamov A."/>
            <person name="Andreopoulos B."/>
            <person name="Baker S."/>
            <person name="Barry K."/>
            <person name="Bills G."/>
            <person name="Bluhm B."/>
            <person name="Cannon C."/>
            <person name="Castanera R."/>
            <person name="Culley D."/>
            <person name="Daum C."/>
            <person name="Ezra D."/>
            <person name="Gonzalez J."/>
            <person name="Henrissat B."/>
            <person name="Kuo A."/>
            <person name="Liang C."/>
            <person name="Lipzen A."/>
            <person name="Lutzoni F."/>
            <person name="Magnuson J."/>
            <person name="Mondo S."/>
            <person name="Nolan M."/>
            <person name="Ohm R."/>
            <person name="Pangilinan J."/>
            <person name="Park H.-J."/>
            <person name="Ramirez L."/>
            <person name="Alfaro M."/>
            <person name="Sun H."/>
            <person name="Tritt A."/>
            <person name="Yoshinaga Y."/>
            <person name="Zwiers L.-H."/>
            <person name="Turgeon B."/>
            <person name="Goodwin S."/>
            <person name="Spatafora J."/>
            <person name="Crous P."/>
            <person name="Grigoriev I."/>
        </authorList>
    </citation>
    <scope>NUCLEOTIDE SEQUENCE</scope>
    <source>
        <strain evidence="9">CBS 125425</strain>
    </source>
</reference>
<dbReference type="InterPro" id="IPR049326">
    <property type="entry name" value="Rhodopsin_dom_fungi"/>
</dbReference>
<sequence>MTEHPDNANLPVVNRPETVLGTTITFIVVAFIAICLRLYVRFRARLWGWDDLFVFLAGASTAVGSSITCLMPAAGMGRHYWTLSEQEVENYFKYIWATNVTYTSSTTLIKLAVLFQYLRLFDMQGSTPRRITVSMIVFIALWGSTFFFLALFSCNPIEKNWKFLVPGKCVAWGSKDPDALFASFTAHSTSNMVLDLSVLLLPVPFLRQLRAQGKTRIGLYALFFMGGIVAALAVARIIALAIRRAGTVPIFDPSYAAPAIYICSVLEVNIAILLASIPIFWPLVESFATNKILVVNEIEVHTSRRASMRDSESGFIDIGDNGGRASRMSITISGKNGRGAFTKPSTSASNKDIAIELGRRVSQESGRGLAPKHSVDSFGSGSRTGSIEHYQDRYVAEWVVPDFVKLDGHGMGPSRGPQSFTTKVERADMAHDQAKGFEK</sequence>
<evidence type="ECO:0000256" key="5">
    <source>
        <dbReference type="ARBA" id="ARBA00038359"/>
    </source>
</evidence>
<gene>
    <name evidence="9" type="ORF">EJ04DRAFT_179467</name>
</gene>
<name>A0A9P4V442_9PLEO</name>
<feature type="domain" description="Rhodopsin" evidence="8">
    <location>
        <begin position="36"/>
        <end position="285"/>
    </location>
</feature>
<evidence type="ECO:0000256" key="3">
    <source>
        <dbReference type="ARBA" id="ARBA00022989"/>
    </source>
</evidence>
<dbReference type="PANTHER" id="PTHR33048">
    <property type="entry name" value="PTH11-LIKE INTEGRAL MEMBRANE PROTEIN (AFU_ORTHOLOGUE AFUA_5G11245)"/>
    <property type="match status" value="1"/>
</dbReference>
<comment type="subcellular location">
    <subcellularLocation>
        <location evidence="1">Membrane</location>
        <topology evidence="1">Multi-pass membrane protein</topology>
    </subcellularLocation>
</comment>
<feature type="transmembrane region" description="Helical" evidence="7">
    <location>
        <begin position="20"/>
        <end position="40"/>
    </location>
</feature>
<evidence type="ECO:0000256" key="4">
    <source>
        <dbReference type="ARBA" id="ARBA00023136"/>
    </source>
</evidence>
<feature type="transmembrane region" description="Helical" evidence="7">
    <location>
        <begin position="217"/>
        <end position="239"/>
    </location>
</feature>
<dbReference type="Proteomes" id="UP000799444">
    <property type="component" value="Unassembled WGS sequence"/>
</dbReference>
<keyword evidence="3 7" id="KW-1133">Transmembrane helix</keyword>
<feature type="transmembrane region" description="Helical" evidence="7">
    <location>
        <begin position="130"/>
        <end position="152"/>
    </location>
</feature>
<feature type="region of interest" description="Disordered" evidence="6">
    <location>
        <begin position="363"/>
        <end position="383"/>
    </location>
</feature>
<evidence type="ECO:0000256" key="1">
    <source>
        <dbReference type="ARBA" id="ARBA00004141"/>
    </source>
</evidence>
<proteinExistence type="inferred from homology"/>
<keyword evidence="2 7" id="KW-0812">Transmembrane</keyword>
<evidence type="ECO:0000313" key="9">
    <source>
        <dbReference type="EMBL" id="KAF2735823.1"/>
    </source>
</evidence>
<evidence type="ECO:0000256" key="2">
    <source>
        <dbReference type="ARBA" id="ARBA00022692"/>
    </source>
</evidence>
<dbReference type="OrthoDB" id="61113at2759"/>
<dbReference type="AlphaFoldDB" id="A0A9P4V442"/>
<feature type="transmembrane region" description="Helical" evidence="7">
    <location>
        <begin position="259"/>
        <end position="281"/>
    </location>
</feature>
<evidence type="ECO:0000259" key="8">
    <source>
        <dbReference type="Pfam" id="PF20684"/>
    </source>
</evidence>
<evidence type="ECO:0000313" key="10">
    <source>
        <dbReference type="Proteomes" id="UP000799444"/>
    </source>
</evidence>
<keyword evidence="4 7" id="KW-0472">Membrane</keyword>
<comment type="caution">
    <text evidence="9">The sequence shown here is derived from an EMBL/GenBank/DDBJ whole genome shotgun (WGS) entry which is preliminary data.</text>
</comment>
<organism evidence="9 10">
    <name type="scientific">Polyplosphaeria fusca</name>
    <dbReference type="NCBI Taxonomy" id="682080"/>
    <lineage>
        <taxon>Eukaryota</taxon>
        <taxon>Fungi</taxon>
        <taxon>Dikarya</taxon>
        <taxon>Ascomycota</taxon>
        <taxon>Pezizomycotina</taxon>
        <taxon>Dothideomycetes</taxon>
        <taxon>Pleosporomycetidae</taxon>
        <taxon>Pleosporales</taxon>
        <taxon>Tetraplosphaeriaceae</taxon>
        <taxon>Polyplosphaeria</taxon>
    </lineage>
</organism>
<protein>
    <recommendedName>
        <fullName evidence="8">Rhodopsin domain-containing protein</fullName>
    </recommendedName>
</protein>
<dbReference type="EMBL" id="ML996131">
    <property type="protein sequence ID" value="KAF2735823.1"/>
    <property type="molecule type" value="Genomic_DNA"/>
</dbReference>
<dbReference type="InterPro" id="IPR052337">
    <property type="entry name" value="SAT4-like"/>
</dbReference>
<evidence type="ECO:0000256" key="7">
    <source>
        <dbReference type="SAM" id="Phobius"/>
    </source>
</evidence>
<accession>A0A9P4V442</accession>
<keyword evidence="10" id="KW-1185">Reference proteome</keyword>
<evidence type="ECO:0000256" key="6">
    <source>
        <dbReference type="SAM" id="MobiDB-lite"/>
    </source>
</evidence>
<dbReference type="GO" id="GO:0016020">
    <property type="term" value="C:membrane"/>
    <property type="evidence" value="ECO:0007669"/>
    <property type="project" value="UniProtKB-SubCell"/>
</dbReference>
<dbReference type="Pfam" id="PF20684">
    <property type="entry name" value="Fung_rhodopsin"/>
    <property type="match status" value="1"/>
</dbReference>